<organism evidence="1 2">
    <name type="scientific">Polarella glacialis</name>
    <name type="common">Dinoflagellate</name>
    <dbReference type="NCBI Taxonomy" id="89957"/>
    <lineage>
        <taxon>Eukaryota</taxon>
        <taxon>Sar</taxon>
        <taxon>Alveolata</taxon>
        <taxon>Dinophyceae</taxon>
        <taxon>Suessiales</taxon>
        <taxon>Suessiaceae</taxon>
        <taxon>Polarella</taxon>
    </lineage>
</organism>
<name>A0A813H5V5_POLGL</name>
<dbReference type="AlphaFoldDB" id="A0A813H5V5"/>
<proteinExistence type="predicted"/>
<evidence type="ECO:0008006" key="3">
    <source>
        <dbReference type="Google" id="ProtNLM"/>
    </source>
</evidence>
<reference evidence="1" key="1">
    <citation type="submission" date="2021-02" db="EMBL/GenBank/DDBJ databases">
        <authorList>
            <person name="Dougan E. K."/>
            <person name="Rhodes N."/>
            <person name="Thang M."/>
            <person name="Chan C."/>
        </authorList>
    </citation>
    <scope>NUCLEOTIDE SEQUENCE</scope>
</reference>
<dbReference type="GO" id="GO:0005741">
    <property type="term" value="C:mitochondrial outer membrane"/>
    <property type="evidence" value="ECO:0007669"/>
    <property type="project" value="InterPro"/>
</dbReference>
<dbReference type="Pfam" id="PF01459">
    <property type="entry name" value="Porin_3"/>
    <property type="match status" value="1"/>
</dbReference>
<dbReference type="GO" id="GO:0055085">
    <property type="term" value="P:transmembrane transport"/>
    <property type="evidence" value="ECO:0007669"/>
    <property type="project" value="InterPro"/>
</dbReference>
<comment type="caution">
    <text evidence="1">The sequence shown here is derived from an EMBL/GenBank/DDBJ whole genome shotgun (WGS) entry which is preliminary data.</text>
</comment>
<evidence type="ECO:0000313" key="1">
    <source>
        <dbReference type="EMBL" id="CAE8633020.1"/>
    </source>
</evidence>
<dbReference type="OrthoDB" id="7827681at2759"/>
<dbReference type="EMBL" id="CAJNNV010030595">
    <property type="protein sequence ID" value="CAE8633020.1"/>
    <property type="molecule type" value="Genomic_DNA"/>
</dbReference>
<sequence>MAPVKFDDIHKTANEALSDDYQTSGFVFKTKQKTSWDGAVLSSQVDLFPAKESCMTPAKLTWKLPAPLGFSAICIDKLEMDKAGKFKLEASTDKVHPELKLECKSDLADISKITAGLTYTGVKDTQLKFETKATKPQDFVCEVMRTQGLATFGLKLTPATLTPATLTSPEVGARITSGPFFASLLAKEAFGAFSAHGLYKVSSELKCAATYNVGGKQNGQGAVGVVYQCNKSTSIKAKVQQDQSFSCSVKSAISPGFTLLGGGKYDSKKGDFTYGLQLSVE</sequence>
<keyword evidence="2" id="KW-1185">Reference proteome</keyword>
<gene>
    <name evidence="1" type="ORF">PGLA1383_LOCUS48934</name>
</gene>
<accession>A0A813H5V5</accession>
<evidence type="ECO:0000313" key="2">
    <source>
        <dbReference type="Proteomes" id="UP000654075"/>
    </source>
</evidence>
<dbReference type="Proteomes" id="UP000654075">
    <property type="component" value="Unassembled WGS sequence"/>
</dbReference>
<dbReference type="InterPro" id="IPR023614">
    <property type="entry name" value="Porin_dom_sf"/>
</dbReference>
<protein>
    <recommendedName>
        <fullName evidence="3">Voltage-dependent anion-selective channel</fullName>
    </recommendedName>
</protein>
<dbReference type="InterPro" id="IPR027246">
    <property type="entry name" value="Porin_Euk/Tom40"/>
</dbReference>
<dbReference type="Gene3D" id="2.40.160.10">
    <property type="entry name" value="Porin"/>
    <property type="match status" value="1"/>
</dbReference>